<dbReference type="EMBL" id="CP000720">
    <property type="protein sequence ID" value="ABS46894.1"/>
    <property type="molecule type" value="Genomic_DNA"/>
</dbReference>
<reference evidence="1 2" key="1">
    <citation type="journal article" date="2007" name="PLoS Genet.">
        <title>The complete genome sequence of Yersinia pseudotuberculosis IP31758, the causative agent of Far East scarlet-like fever.</title>
        <authorList>
            <person name="Eppinger M."/>
            <person name="Rosovitz M.J."/>
            <person name="Fricke W.F."/>
            <person name="Rasko D.A."/>
            <person name="Kokorina G."/>
            <person name="Fayolle C."/>
            <person name="Lindler L.E."/>
            <person name="Carniel E."/>
            <person name="Ravel J."/>
        </authorList>
    </citation>
    <scope>NUCLEOTIDE SEQUENCE [LARGE SCALE GENOMIC DNA]</scope>
    <source>
        <strain evidence="1 2">IP 31758</strain>
    </source>
</reference>
<proteinExistence type="predicted"/>
<accession>A0A0U1QWE3</accession>
<gene>
    <name evidence="1" type="ordered locus">YpsIP31758_0663</name>
</gene>
<organism evidence="1 2">
    <name type="scientific">Yersinia pseudotuberculosis serotype O:1b (strain IP 31758)</name>
    <dbReference type="NCBI Taxonomy" id="349747"/>
    <lineage>
        <taxon>Bacteria</taxon>
        <taxon>Pseudomonadati</taxon>
        <taxon>Pseudomonadota</taxon>
        <taxon>Gammaproteobacteria</taxon>
        <taxon>Enterobacterales</taxon>
        <taxon>Yersiniaceae</taxon>
        <taxon>Yersinia</taxon>
    </lineage>
</organism>
<evidence type="ECO:0000313" key="2">
    <source>
        <dbReference type="Proteomes" id="UP000002412"/>
    </source>
</evidence>
<dbReference type="HOGENOM" id="CLU_3207234_0_0_6"/>
<protein>
    <submittedName>
        <fullName evidence="1">Uncharacterized protein</fullName>
    </submittedName>
</protein>
<dbReference type="Proteomes" id="UP000002412">
    <property type="component" value="Chromosome"/>
</dbReference>
<evidence type="ECO:0000313" key="1">
    <source>
        <dbReference type="EMBL" id="ABS46894.1"/>
    </source>
</evidence>
<dbReference type="AlphaFoldDB" id="A0A0U1QWE3"/>
<dbReference type="KEGG" id="ypi:YpsIP31758_0663"/>
<sequence length="45" mass="4837">MDNGGRNAPTAAAKYNKNTGEISLIKSMHELSKSMQDIKNSGART</sequence>
<name>A0A0U1QWE3_YERP3</name>